<name>A0A512BXU1_9HYPH</name>
<dbReference type="GO" id="GO:0007165">
    <property type="term" value="P:signal transduction"/>
    <property type="evidence" value="ECO:0007669"/>
    <property type="project" value="InterPro"/>
</dbReference>
<reference evidence="4 5" key="1">
    <citation type="submission" date="2019-07" db="EMBL/GenBank/DDBJ databases">
        <title>Whole genome shotgun sequence of Microvirga aerophila NBRC 106136.</title>
        <authorList>
            <person name="Hosoyama A."/>
            <person name="Uohara A."/>
            <person name="Ohji S."/>
            <person name="Ichikawa N."/>
        </authorList>
    </citation>
    <scope>NUCLEOTIDE SEQUENCE [LARGE SCALE GENOMIC DNA]</scope>
    <source>
        <strain evidence="4 5">NBRC 106136</strain>
    </source>
</reference>
<evidence type="ECO:0000313" key="4">
    <source>
        <dbReference type="EMBL" id="GEO16776.1"/>
    </source>
</evidence>
<keyword evidence="2" id="KW-1133">Transmembrane helix</keyword>
<organism evidence="4 5">
    <name type="scientific">Microvirga aerophila</name>
    <dbReference type="NCBI Taxonomy" id="670291"/>
    <lineage>
        <taxon>Bacteria</taxon>
        <taxon>Pseudomonadati</taxon>
        <taxon>Pseudomonadota</taxon>
        <taxon>Alphaproteobacteria</taxon>
        <taxon>Hyphomicrobiales</taxon>
        <taxon>Methylobacteriaceae</taxon>
        <taxon>Microvirga</taxon>
    </lineage>
</organism>
<feature type="compositionally biased region" description="Low complexity" evidence="1">
    <location>
        <begin position="373"/>
        <end position="395"/>
    </location>
</feature>
<sequence>MSFFARLRWPSVRVRVAALSGVMVLGFAVIGGVFHAGRGDVERALDTQQIYNALAEKAYQFRVQADALKVTAREWTASRLAHHGQAFMDQHRALAAQLDQMNAAPGADLIAADIKALGLRSTALSEQAAALDKLYKQVGYQAEDGARGALLSTAASLEKLVRPLASGGEPDPLRLWAATLGMFNQEARARILIEDTILGAFEVEQGRFTRAVGRLGGDTAEAKPAILAAGEAYQAAFNTWAEVEKKVSGEGERLTGQFDLLVPALEQLLAKVRAEAQATNTHLIASQQHTFTLILWAMGGALALGLALTLLVGRSIALPLTRLQRAMQRLADGDASTEIPSTKESDEIGAMARTVLVFRDNARERERLTGSGREWPPWRRSAPARSAAPSAPSERPSTRFCPRSGRPRATSRRRQASSRARPIT</sequence>
<dbReference type="InterPro" id="IPR003660">
    <property type="entry name" value="HAMP_dom"/>
</dbReference>
<protein>
    <recommendedName>
        <fullName evidence="3">HAMP domain-containing protein</fullName>
    </recommendedName>
</protein>
<dbReference type="CDD" id="cd06225">
    <property type="entry name" value="HAMP"/>
    <property type="match status" value="1"/>
</dbReference>
<keyword evidence="2" id="KW-0812">Transmembrane</keyword>
<accession>A0A512BXU1</accession>
<evidence type="ECO:0000259" key="3">
    <source>
        <dbReference type="PROSITE" id="PS50885"/>
    </source>
</evidence>
<dbReference type="PANTHER" id="PTHR32089">
    <property type="entry name" value="METHYL-ACCEPTING CHEMOTAXIS PROTEIN MCPB"/>
    <property type="match status" value="1"/>
</dbReference>
<dbReference type="SMART" id="SM00304">
    <property type="entry name" value="HAMP"/>
    <property type="match status" value="1"/>
</dbReference>
<comment type="caution">
    <text evidence="4">The sequence shown here is derived from an EMBL/GenBank/DDBJ whole genome shotgun (WGS) entry which is preliminary data.</text>
</comment>
<dbReference type="RefSeq" id="WP_114186021.1">
    <property type="nucleotide sequence ID" value="NZ_BJYU01000074.1"/>
</dbReference>
<dbReference type="Proteomes" id="UP000321085">
    <property type="component" value="Unassembled WGS sequence"/>
</dbReference>
<dbReference type="GO" id="GO:0016020">
    <property type="term" value="C:membrane"/>
    <property type="evidence" value="ECO:0007669"/>
    <property type="project" value="InterPro"/>
</dbReference>
<gene>
    <name evidence="4" type="ORF">MAE02_44720</name>
</gene>
<dbReference type="SUPFAM" id="SSF158472">
    <property type="entry name" value="HAMP domain-like"/>
    <property type="match status" value="1"/>
</dbReference>
<keyword evidence="5" id="KW-1185">Reference proteome</keyword>
<feature type="compositionally biased region" description="Basic residues" evidence="1">
    <location>
        <begin position="405"/>
        <end position="416"/>
    </location>
</feature>
<dbReference type="Pfam" id="PF00672">
    <property type="entry name" value="HAMP"/>
    <property type="match status" value="1"/>
</dbReference>
<feature type="transmembrane region" description="Helical" evidence="2">
    <location>
        <begin position="293"/>
        <end position="317"/>
    </location>
</feature>
<keyword evidence="2" id="KW-0472">Membrane</keyword>
<evidence type="ECO:0000313" key="5">
    <source>
        <dbReference type="Proteomes" id="UP000321085"/>
    </source>
</evidence>
<dbReference type="OrthoDB" id="8482111at2"/>
<proteinExistence type="predicted"/>
<dbReference type="Gene3D" id="6.10.340.10">
    <property type="match status" value="1"/>
</dbReference>
<dbReference type="PANTHER" id="PTHR32089:SF112">
    <property type="entry name" value="LYSOZYME-LIKE PROTEIN-RELATED"/>
    <property type="match status" value="1"/>
</dbReference>
<dbReference type="EMBL" id="BJYU01000074">
    <property type="protein sequence ID" value="GEO16776.1"/>
    <property type="molecule type" value="Genomic_DNA"/>
</dbReference>
<feature type="transmembrane region" description="Helical" evidence="2">
    <location>
        <begin position="12"/>
        <end position="34"/>
    </location>
</feature>
<evidence type="ECO:0000256" key="2">
    <source>
        <dbReference type="SAM" id="Phobius"/>
    </source>
</evidence>
<feature type="region of interest" description="Disordered" evidence="1">
    <location>
        <begin position="367"/>
        <end position="424"/>
    </location>
</feature>
<dbReference type="AlphaFoldDB" id="A0A512BXU1"/>
<evidence type="ECO:0000256" key="1">
    <source>
        <dbReference type="SAM" id="MobiDB-lite"/>
    </source>
</evidence>
<dbReference type="PROSITE" id="PS50885">
    <property type="entry name" value="HAMP"/>
    <property type="match status" value="1"/>
</dbReference>
<feature type="domain" description="HAMP" evidence="3">
    <location>
        <begin position="314"/>
        <end position="367"/>
    </location>
</feature>